<dbReference type="AlphaFoldDB" id="A0A6C0RCR6"/>
<feature type="domain" description="Rieske" evidence="5">
    <location>
        <begin position="49"/>
        <end position="145"/>
    </location>
</feature>
<keyword evidence="7" id="KW-1185">Reference proteome</keyword>
<dbReference type="InterPro" id="IPR017941">
    <property type="entry name" value="Rieske_2Fe-2S"/>
</dbReference>
<evidence type="ECO:0000256" key="2">
    <source>
        <dbReference type="ARBA" id="ARBA00022723"/>
    </source>
</evidence>
<keyword evidence="3" id="KW-0408">Iron</keyword>
<proteinExistence type="predicted"/>
<dbReference type="RefSeq" id="WP_163344840.1">
    <property type="nucleotide sequence ID" value="NZ_CP048409.1"/>
</dbReference>
<gene>
    <name evidence="6" type="ORF">G0Q07_03800</name>
</gene>
<keyword evidence="2" id="KW-0479">Metal-binding</keyword>
<dbReference type="PROSITE" id="PS51296">
    <property type="entry name" value="RIESKE"/>
    <property type="match status" value="1"/>
</dbReference>
<evidence type="ECO:0000256" key="1">
    <source>
        <dbReference type="ARBA" id="ARBA00022714"/>
    </source>
</evidence>
<protein>
    <recommendedName>
        <fullName evidence="5">Rieske domain-containing protein</fullName>
    </recommendedName>
</protein>
<dbReference type="KEGG" id="drc:G0Q07_03800"/>
<keyword evidence="1" id="KW-0001">2Fe-2S</keyword>
<dbReference type="Gene3D" id="2.102.10.10">
    <property type="entry name" value="Rieske [2Fe-2S] iron-sulphur domain"/>
    <property type="match status" value="1"/>
</dbReference>
<dbReference type="GO" id="GO:0046872">
    <property type="term" value="F:metal ion binding"/>
    <property type="evidence" value="ECO:0007669"/>
    <property type="project" value="UniProtKB-KW"/>
</dbReference>
<evidence type="ECO:0000256" key="3">
    <source>
        <dbReference type="ARBA" id="ARBA00023004"/>
    </source>
</evidence>
<dbReference type="SUPFAM" id="SSF50022">
    <property type="entry name" value="ISP domain"/>
    <property type="match status" value="1"/>
</dbReference>
<evidence type="ECO:0000256" key="4">
    <source>
        <dbReference type="ARBA" id="ARBA00023014"/>
    </source>
</evidence>
<keyword evidence="4" id="KW-0411">Iron-sulfur</keyword>
<name>A0A6C0RCR6_9BACT</name>
<dbReference type="Proteomes" id="UP000474630">
    <property type="component" value="Chromosome"/>
</dbReference>
<dbReference type="EMBL" id="CP048409">
    <property type="protein sequence ID" value="QIA06911.1"/>
    <property type="molecule type" value="Genomic_DNA"/>
</dbReference>
<reference evidence="6 7" key="1">
    <citation type="submission" date="2020-02" db="EMBL/GenBank/DDBJ databases">
        <title>Genome sequencing for Draconibacterium sp. strain M1.</title>
        <authorList>
            <person name="Park S.-J."/>
        </authorList>
    </citation>
    <scope>NUCLEOTIDE SEQUENCE [LARGE SCALE GENOMIC DNA]</scope>
    <source>
        <strain evidence="6 7">M1</strain>
    </source>
</reference>
<evidence type="ECO:0000313" key="6">
    <source>
        <dbReference type="EMBL" id="QIA06911.1"/>
    </source>
</evidence>
<dbReference type="GO" id="GO:0051537">
    <property type="term" value="F:2 iron, 2 sulfur cluster binding"/>
    <property type="evidence" value="ECO:0007669"/>
    <property type="project" value="UniProtKB-KW"/>
</dbReference>
<organism evidence="6 7">
    <name type="scientific">Draconibacterium halophilum</name>
    <dbReference type="NCBI Taxonomy" id="2706887"/>
    <lineage>
        <taxon>Bacteria</taxon>
        <taxon>Pseudomonadati</taxon>
        <taxon>Bacteroidota</taxon>
        <taxon>Bacteroidia</taxon>
        <taxon>Marinilabiliales</taxon>
        <taxon>Prolixibacteraceae</taxon>
        <taxon>Draconibacterium</taxon>
    </lineage>
</organism>
<evidence type="ECO:0000259" key="5">
    <source>
        <dbReference type="PROSITE" id="PS51296"/>
    </source>
</evidence>
<accession>A0A6C0RCR6</accession>
<sequence length="147" mass="16153">MQKKSNNRKSVYSGMKYLFFIALTFLMYSSCDEIDSEIPDVWVGLNIDLGLWNDLTVPGNSAYFANAGFGGVIVYCEIEGSYYAFDATCTNEINPSCRVENEGVIGKCTCCESEFIFIGGTPTKGPAAAPLKQYKTSLSGNILRVYN</sequence>
<evidence type="ECO:0000313" key="7">
    <source>
        <dbReference type="Proteomes" id="UP000474630"/>
    </source>
</evidence>
<dbReference type="InterPro" id="IPR036922">
    <property type="entry name" value="Rieske_2Fe-2S_sf"/>
</dbReference>